<evidence type="ECO:0000313" key="3">
    <source>
        <dbReference type="EMBL" id="KZP29616.1"/>
    </source>
</evidence>
<evidence type="ECO:0000256" key="1">
    <source>
        <dbReference type="SAM" id="MobiDB-lite"/>
    </source>
</evidence>
<evidence type="ECO:0000313" key="2">
    <source>
        <dbReference type="EMBL" id="KZP03248.1"/>
    </source>
</evidence>
<dbReference type="AlphaFoldDB" id="A0A166SMF4"/>
<dbReference type="InterPro" id="IPR046521">
    <property type="entry name" value="DUF6698"/>
</dbReference>
<dbReference type="EMBL" id="KV418122">
    <property type="protein sequence ID" value="KZP03248.1"/>
    <property type="molecule type" value="Genomic_DNA"/>
</dbReference>
<evidence type="ECO:0000313" key="4">
    <source>
        <dbReference type="Proteomes" id="UP000076532"/>
    </source>
</evidence>
<gene>
    <name evidence="3" type="ORF">FIBSPDRAFT_727103</name>
    <name evidence="2" type="ORF">FIBSPDRAFT_769233</name>
</gene>
<dbReference type="Pfam" id="PF20414">
    <property type="entry name" value="DUF6698"/>
    <property type="match status" value="1"/>
</dbReference>
<dbReference type="Proteomes" id="UP000076532">
    <property type="component" value="Unassembled WGS sequence"/>
</dbReference>
<accession>A0A166SMF4</accession>
<reference evidence="3 4" key="1">
    <citation type="journal article" date="2016" name="Mol. Biol. Evol.">
        <title>Comparative Genomics of Early-Diverging Mushroom-Forming Fungi Provides Insights into the Origins of Lignocellulose Decay Capabilities.</title>
        <authorList>
            <person name="Nagy L.G."/>
            <person name="Riley R."/>
            <person name="Tritt A."/>
            <person name="Adam C."/>
            <person name="Daum C."/>
            <person name="Floudas D."/>
            <person name="Sun H."/>
            <person name="Yadav J.S."/>
            <person name="Pangilinan J."/>
            <person name="Larsson K.H."/>
            <person name="Matsuura K."/>
            <person name="Barry K."/>
            <person name="Labutti K."/>
            <person name="Kuo R."/>
            <person name="Ohm R.A."/>
            <person name="Bhattacharya S.S."/>
            <person name="Shirouzu T."/>
            <person name="Yoshinaga Y."/>
            <person name="Martin F.M."/>
            <person name="Grigoriev I.V."/>
            <person name="Hibbett D.S."/>
        </authorList>
    </citation>
    <scope>NUCLEOTIDE SEQUENCE [LARGE SCALE GENOMIC DNA]</scope>
    <source>
        <strain evidence="3 4">CBS 109695</strain>
    </source>
</reference>
<keyword evidence="4" id="KW-1185">Reference proteome</keyword>
<proteinExistence type="predicted"/>
<protein>
    <submittedName>
        <fullName evidence="3">Uncharacterized protein</fullName>
    </submittedName>
</protein>
<name>A0A166SMF4_9AGAM</name>
<sequence length="382" mass="42303">MLLRRFHGNLLNQTVSTVTDPIVHAGRHFGRTVNAVIPTRTLVTNGLRRMVKIKLEKIPLEDFPKKEQREHGVFMTLLDMVPGLLSRLIGASDEEATHISDMLQKGTNMARADDTKGLKTAIIDWISPRGQALTPTLFRNNKTDRGFNHPRTGELLCPAAWNWNDEVVKKSLQSGERKIPGEQWPAFVYEDYRYDLTNPWRGLFRSTLLVTAYKFIFTSPSSAEGEVKATRSGNARIHGMTQITLPSLAYVATLVRFSLSSQTTFARSNCITDSERFYNTIMDLFLDVRELGEINELTAWWNAQVFAGAMSQDDSIADDAPLAVIRKRRDNLERLAAATALEWLAAATPSSEEETVSSGDGINAGSLGTADQGGVVGVNSSS</sequence>
<dbReference type="STRING" id="436010.A0A166SMF4"/>
<feature type="region of interest" description="Disordered" evidence="1">
    <location>
        <begin position="347"/>
        <end position="382"/>
    </location>
</feature>
<dbReference type="EMBL" id="KV417497">
    <property type="protein sequence ID" value="KZP29616.1"/>
    <property type="molecule type" value="Genomic_DNA"/>
</dbReference>
<dbReference type="OrthoDB" id="2744058at2759"/>
<organism evidence="3 4">
    <name type="scientific">Athelia psychrophila</name>
    <dbReference type="NCBI Taxonomy" id="1759441"/>
    <lineage>
        <taxon>Eukaryota</taxon>
        <taxon>Fungi</taxon>
        <taxon>Dikarya</taxon>
        <taxon>Basidiomycota</taxon>
        <taxon>Agaricomycotina</taxon>
        <taxon>Agaricomycetes</taxon>
        <taxon>Agaricomycetidae</taxon>
        <taxon>Atheliales</taxon>
        <taxon>Atheliaceae</taxon>
        <taxon>Athelia</taxon>
    </lineage>
</organism>